<organism evidence="8 9">
    <name type="scientific">Actinophytocola xanthii</name>
    <dbReference type="NCBI Taxonomy" id="1912961"/>
    <lineage>
        <taxon>Bacteria</taxon>
        <taxon>Bacillati</taxon>
        <taxon>Actinomycetota</taxon>
        <taxon>Actinomycetes</taxon>
        <taxon>Pseudonocardiales</taxon>
        <taxon>Pseudonocardiaceae</taxon>
    </lineage>
</organism>
<dbReference type="PRINTS" id="PR00038">
    <property type="entry name" value="HTHLUXR"/>
</dbReference>
<dbReference type="GO" id="GO:0003677">
    <property type="term" value="F:DNA binding"/>
    <property type="evidence" value="ECO:0007669"/>
    <property type="project" value="UniProtKB-KW"/>
</dbReference>
<dbReference type="PANTHER" id="PTHR43214:SF24">
    <property type="entry name" value="TRANSCRIPTIONAL REGULATORY PROTEIN NARL-RELATED"/>
    <property type="match status" value="1"/>
</dbReference>
<evidence type="ECO:0000313" key="9">
    <source>
        <dbReference type="Proteomes" id="UP000185596"/>
    </source>
</evidence>
<evidence type="ECO:0000256" key="3">
    <source>
        <dbReference type="ARBA" id="ARBA00023125"/>
    </source>
</evidence>
<dbReference type="PROSITE" id="PS00622">
    <property type="entry name" value="HTH_LUXR_1"/>
    <property type="match status" value="1"/>
</dbReference>
<dbReference type="STRING" id="1912961.BU204_01710"/>
<evidence type="ECO:0000259" key="7">
    <source>
        <dbReference type="PROSITE" id="PS50110"/>
    </source>
</evidence>
<sequence length="216" mass="22819">MTPIQVVLADDEAMVRAGVRAILATDPDIEVVAEARTGRTAVDLVRAHRPQVALLDIRMPDLDGLQAAQEIAVVAPTTAVIMLTTFGQDDYITRALTGGADGFLLKASDPRELLTAVHAVAGGAAYLSPAVARRVIASYRTQGPHDEARRVITTLTDRERDVLVLLAAGHSNAEIAAALFIVEGTVKAHVSSILDKLGTRNRVQAAILAHQAGLTP</sequence>
<evidence type="ECO:0000256" key="5">
    <source>
        <dbReference type="PROSITE-ProRule" id="PRU00169"/>
    </source>
</evidence>
<dbReference type="Gene3D" id="3.40.50.2300">
    <property type="match status" value="1"/>
</dbReference>
<name>A0A1Q8CXN3_9PSEU</name>
<gene>
    <name evidence="8" type="ORF">BU204_01710</name>
</gene>
<dbReference type="Proteomes" id="UP000185596">
    <property type="component" value="Unassembled WGS sequence"/>
</dbReference>
<comment type="caution">
    <text evidence="8">The sequence shown here is derived from an EMBL/GenBank/DDBJ whole genome shotgun (WGS) entry which is preliminary data.</text>
</comment>
<evidence type="ECO:0000256" key="4">
    <source>
        <dbReference type="ARBA" id="ARBA00023163"/>
    </source>
</evidence>
<dbReference type="GO" id="GO:0006355">
    <property type="term" value="P:regulation of DNA-templated transcription"/>
    <property type="evidence" value="ECO:0007669"/>
    <property type="project" value="InterPro"/>
</dbReference>
<dbReference type="InterPro" id="IPR001789">
    <property type="entry name" value="Sig_transdc_resp-reg_receiver"/>
</dbReference>
<dbReference type="PROSITE" id="PS50110">
    <property type="entry name" value="RESPONSE_REGULATORY"/>
    <property type="match status" value="1"/>
</dbReference>
<dbReference type="OrthoDB" id="9808843at2"/>
<feature type="domain" description="HTH luxR-type" evidence="6">
    <location>
        <begin position="148"/>
        <end position="213"/>
    </location>
</feature>
<dbReference type="SMART" id="SM00421">
    <property type="entry name" value="HTH_LUXR"/>
    <property type="match status" value="1"/>
</dbReference>
<dbReference type="PROSITE" id="PS50043">
    <property type="entry name" value="HTH_LUXR_2"/>
    <property type="match status" value="1"/>
</dbReference>
<dbReference type="InterPro" id="IPR039420">
    <property type="entry name" value="WalR-like"/>
</dbReference>
<keyword evidence="3 8" id="KW-0238">DNA-binding</keyword>
<dbReference type="CDD" id="cd17535">
    <property type="entry name" value="REC_NarL-like"/>
    <property type="match status" value="1"/>
</dbReference>
<dbReference type="RefSeq" id="WP_075123716.1">
    <property type="nucleotide sequence ID" value="NZ_MSIE01000002.1"/>
</dbReference>
<dbReference type="SUPFAM" id="SSF52172">
    <property type="entry name" value="CheY-like"/>
    <property type="match status" value="1"/>
</dbReference>
<dbReference type="Pfam" id="PF00196">
    <property type="entry name" value="GerE"/>
    <property type="match status" value="1"/>
</dbReference>
<keyword evidence="1 5" id="KW-0597">Phosphoprotein</keyword>
<dbReference type="InterPro" id="IPR058245">
    <property type="entry name" value="NreC/VraR/RcsB-like_REC"/>
</dbReference>
<feature type="domain" description="Response regulatory" evidence="7">
    <location>
        <begin position="5"/>
        <end position="121"/>
    </location>
</feature>
<dbReference type="InterPro" id="IPR011006">
    <property type="entry name" value="CheY-like_superfamily"/>
</dbReference>
<dbReference type="SMART" id="SM00448">
    <property type="entry name" value="REC"/>
    <property type="match status" value="1"/>
</dbReference>
<dbReference type="AlphaFoldDB" id="A0A1Q8CXN3"/>
<dbReference type="GO" id="GO:0000160">
    <property type="term" value="P:phosphorelay signal transduction system"/>
    <property type="evidence" value="ECO:0007669"/>
    <property type="project" value="InterPro"/>
</dbReference>
<reference evidence="8 9" key="1">
    <citation type="submission" date="2016-12" db="EMBL/GenBank/DDBJ databases">
        <title>The draft genome sequence of Actinophytocola sp. 11-183.</title>
        <authorList>
            <person name="Wang W."/>
            <person name="Yuan L."/>
        </authorList>
    </citation>
    <scope>NUCLEOTIDE SEQUENCE [LARGE SCALE GENOMIC DNA]</scope>
    <source>
        <strain evidence="8 9">11-183</strain>
    </source>
</reference>
<dbReference type="InterPro" id="IPR000792">
    <property type="entry name" value="Tscrpt_reg_LuxR_C"/>
</dbReference>
<evidence type="ECO:0000256" key="1">
    <source>
        <dbReference type="ARBA" id="ARBA00022553"/>
    </source>
</evidence>
<keyword evidence="4" id="KW-0804">Transcription</keyword>
<evidence type="ECO:0000313" key="8">
    <source>
        <dbReference type="EMBL" id="OLF19114.1"/>
    </source>
</evidence>
<dbReference type="SUPFAM" id="SSF46894">
    <property type="entry name" value="C-terminal effector domain of the bipartite response regulators"/>
    <property type="match status" value="1"/>
</dbReference>
<feature type="modified residue" description="4-aspartylphosphate" evidence="5">
    <location>
        <position position="56"/>
    </location>
</feature>
<dbReference type="PANTHER" id="PTHR43214">
    <property type="entry name" value="TWO-COMPONENT RESPONSE REGULATOR"/>
    <property type="match status" value="1"/>
</dbReference>
<evidence type="ECO:0000259" key="6">
    <source>
        <dbReference type="PROSITE" id="PS50043"/>
    </source>
</evidence>
<evidence type="ECO:0000256" key="2">
    <source>
        <dbReference type="ARBA" id="ARBA00023015"/>
    </source>
</evidence>
<proteinExistence type="predicted"/>
<accession>A0A1Q8CXN3</accession>
<dbReference type="CDD" id="cd06170">
    <property type="entry name" value="LuxR_C_like"/>
    <property type="match status" value="1"/>
</dbReference>
<keyword evidence="9" id="KW-1185">Reference proteome</keyword>
<keyword evidence="2" id="KW-0805">Transcription regulation</keyword>
<dbReference type="Pfam" id="PF00072">
    <property type="entry name" value="Response_reg"/>
    <property type="match status" value="1"/>
</dbReference>
<dbReference type="EMBL" id="MSIE01000002">
    <property type="protein sequence ID" value="OLF19114.1"/>
    <property type="molecule type" value="Genomic_DNA"/>
</dbReference>
<protein>
    <submittedName>
        <fullName evidence="8">DNA-binding response regulator</fullName>
    </submittedName>
</protein>
<dbReference type="InterPro" id="IPR016032">
    <property type="entry name" value="Sig_transdc_resp-reg_C-effctor"/>
</dbReference>